<keyword evidence="5" id="KW-1185">Reference proteome</keyword>
<dbReference type="AlphaFoldDB" id="A0A8J8MEE0"/>
<dbReference type="GO" id="GO:0005737">
    <property type="term" value="C:cytoplasm"/>
    <property type="evidence" value="ECO:0007669"/>
    <property type="project" value="TreeGrafter"/>
</dbReference>
<evidence type="ECO:0000313" key="4">
    <source>
        <dbReference type="EMBL" id="QUH31377.1"/>
    </source>
</evidence>
<keyword evidence="2 4" id="KW-0378">Hydrolase</keyword>
<dbReference type="CDD" id="cd16155">
    <property type="entry name" value="sulfatase_like"/>
    <property type="match status" value="1"/>
</dbReference>
<evidence type="ECO:0000256" key="2">
    <source>
        <dbReference type="ARBA" id="ARBA00022801"/>
    </source>
</evidence>
<gene>
    <name evidence="4" type="ORF">HYG85_21595</name>
</gene>
<evidence type="ECO:0000313" key="5">
    <source>
        <dbReference type="Proteomes" id="UP000677305"/>
    </source>
</evidence>
<proteinExistence type="predicted"/>
<evidence type="ECO:0000256" key="1">
    <source>
        <dbReference type="ARBA" id="ARBA00022723"/>
    </source>
</evidence>
<dbReference type="InterPro" id="IPR000917">
    <property type="entry name" value="Sulfatase_N"/>
</dbReference>
<dbReference type="PANTHER" id="PTHR45953">
    <property type="entry name" value="IDURONATE 2-SULFATASE"/>
    <property type="match status" value="1"/>
</dbReference>
<dbReference type="GO" id="GO:0008484">
    <property type="term" value="F:sulfuric ester hydrolase activity"/>
    <property type="evidence" value="ECO:0007669"/>
    <property type="project" value="TreeGrafter"/>
</dbReference>
<name>A0A8J8MEE0_9FIRM</name>
<dbReference type="Pfam" id="PF00884">
    <property type="entry name" value="Sulfatase"/>
    <property type="match status" value="1"/>
</dbReference>
<feature type="domain" description="Sulfatase N-terminal" evidence="3">
    <location>
        <begin position="3"/>
        <end position="352"/>
    </location>
</feature>
<protein>
    <submittedName>
        <fullName evidence="4">Sulfatase-like hydrolase/transferase</fullName>
    </submittedName>
</protein>
<evidence type="ECO:0000259" key="3">
    <source>
        <dbReference type="Pfam" id="PF00884"/>
    </source>
</evidence>
<dbReference type="RefSeq" id="WP_212691423.1">
    <property type="nucleotide sequence ID" value="NZ_CP058561.1"/>
</dbReference>
<dbReference type="SUPFAM" id="SSF53649">
    <property type="entry name" value="Alkaline phosphatase-like"/>
    <property type="match status" value="1"/>
</dbReference>
<dbReference type="PANTHER" id="PTHR45953:SF1">
    <property type="entry name" value="IDURONATE 2-SULFATASE"/>
    <property type="match status" value="1"/>
</dbReference>
<organism evidence="4 5">
    <name type="scientific">Vallitalea guaymasensis</name>
    <dbReference type="NCBI Taxonomy" id="1185412"/>
    <lineage>
        <taxon>Bacteria</taxon>
        <taxon>Bacillati</taxon>
        <taxon>Bacillota</taxon>
        <taxon>Clostridia</taxon>
        <taxon>Lachnospirales</taxon>
        <taxon>Vallitaleaceae</taxon>
        <taxon>Vallitalea</taxon>
    </lineage>
</organism>
<dbReference type="EMBL" id="CP058561">
    <property type="protein sequence ID" value="QUH31377.1"/>
    <property type="molecule type" value="Genomic_DNA"/>
</dbReference>
<dbReference type="Gene3D" id="3.40.720.10">
    <property type="entry name" value="Alkaline Phosphatase, subunit A"/>
    <property type="match status" value="1"/>
</dbReference>
<dbReference type="GO" id="GO:0046872">
    <property type="term" value="F:metal ion binding"/>
    <property type="evidence" value="ECO:0007669"/>
    <property type="project" value="UniProtKB-KW"/>
</dbReference>
<accession>A0A8J8MEE0</accession>
<dbReference type="KEGG" id="vgu:HYG85_21595"/>
<sequence length="467" mass="53599">MKPNILFFLTDDQRFDTISALGNKEIHTPNLDKLVSNGVTFTHAHIPCGTSGAVCMPSRAMLHTGRTLFHIEKEGQNIPDNHITLGEHLKNQGYQTFGTGKWHNGVKSYARSFTCGDNIFFGGMDDHWNVPLNHYDPTGKYEGRLKRTYSFMTSNQTRISIGDHVEAGKHSSEIFCDASIDFLNNYDSVDPFFLYIAFMAPHDPRTMPERFMNMYDPDDISLPDNFLQEHPIDYGIKGIRDEILTPYPRTEEAIKKHIAEYYGMISHLDHELGRVITALEETGQYDNTIIVFTGDNGLALGQHGLMGKQSCYEHSIRVPLIFSGKGIPTNERRDSYAYLLDIYPTLCDLAGIDIPDTVEGRSLLSSIQDNNHITRENLYFAYTDTIRSVKDERYKLIEYVSGNSNETQLFDLIDDPLEMNNLYSDKNYEDIVIKLRNEIFKYRDNWDDVSSHESGESYWEKYEKLNH</sequence>
<keyword evidence="1" id="KW-0479">Metal-binding</keyword>
<dbReference type="Proteomes" id="UP000677305">
    <property type="component" value="Chromosome"/>
</dbReference>
<reference evidence="4 5" key="1">
    <citation type="submission" date="2020-07" db="EMBL/GenBank/DDBJ databases">
        <title>Vallitalea guaymasensis genome.</title>
        <authorList>
            <person name="Postec A."/>
        </authorList>
    </citation>
    <scope>NUCLEOTIDE SEQUENCE [LARGE SCALE GENOMIC DNA]</scope>
    <source>
        <strain evidence="4 5">Ra1766G1</strain>
    </source>
</reference>
<dbReference type="InterPro" id="IPR017850">
    <property type="entry name" value="Alkaline_phosphatase_core_sf"/>
</dbReference>